<dbReference type="Proteomes" id="UP001610334">
    <property type="component" value="Unassembled WGS sequence"/>
</dbReference>
<comment type="caution">
    <text evidence="1">The sequence shown here is derived from an EMBL/GenBank/DDBJ whole genome shotgun (WGS) entry which is preliminary data.</text>
</comment>
<protein>
    <submittedName>
        <fullName evidence="1">Uncharacterized protein</fullName>
    </submittedName>
</protein>
<name>A0ABR4I0B2_9EURO</name>
<gene>
    <name evidence="1" type="ORF">BJX63DRAFT_379097</name>
</gene>
<evidence type="ECO:0000313" key="1">
    <source>
        <dbReference type="EMBL" id="KAL2821051.1"/>
    </source>
</evidence>
<evidence type="ECO:0000313" key="2">
    <source>
        <dbReference type="Proteomes" id="UP001610334"/>
    </source>
</evidence>
<accession>A0ABR4I0B2</accession>
<dbReference type="EMBL" id="JBFXLT010000005">
    <property type="protein sequence ID" value="KAL2821051.1"/>
    <property type="molecule type" value="Genomic_DNA"/>
</dbReference>
<proteinExistence type="predicted"/>
<organism evidence="1 2">
    <name type="scientific">Aspergillus granulosus</name>
    <dbReference type="NCBI Taxonomy" id="176169"/>
    <lineage>
        <taxon>Eukaryota</taxon>
        <taxon>Fungi</taxon>
        <taxon>Dikarya</taxon>
        <taxon>Ascomycota</taxon>
        <taxon>Pezizomycotina</taxon>
        <taxon>Eurotiomycetes</taxon>
        <taxon>Eurotiomycetidae</taxon>
        <taxon>Eurotiales</taxon>
        <taxon>Aspergillaceae</taxon>
        <taxon>Aspergillus</taxon>
        <taxon>Aspergillus subgen. Nidulantes</taxon>
    </lineage>
</organism>
<reference evidence="1 2" key="1">
    <citation type="submission" date="2024-07" db="EMBL/GenBank/DDBJ databases">
        <title>Section-level genome sequencing and comparative genomics of Aspergillus sections Usti and Cavernicolus.</title>
        <authorList>
            <consortium name="Lawrence Berkeley National Laboratory"/>
            <person name="Nybo J.L."/>
            <person name="Vesth T.C."/>
            <person name="Theobald S."/>
            <person name="Frisvad J.C."/>
            <person name="Larsen T.O."/>
            <person name="Kjaerboelling I."/>
            <person name="Rothschild-Mancinelli K."/>
            <person name="Lyhne E.K."/>
            <person name="Kogle M.E."/>
            <person name="Barry K."/>
            <person name="Clum A."/>
            <person name="Na H."/>
            <person name="Ledsgaard L."/>
            <person name="Lin J."/>
            <person name="Lipzen A."/>
            <person name="Kuo A."/>
            <person name="Riley R."/>
            <person name="Mondo S."/>
            <person name="Labutti K."/>
            <person name="Haridas S."/>
            <person name="Pangalinan J."/>
            <person name="Salamov A.A."/>
            <person name="Simmons B.A."/>
            <person name="Magnuson J.K."/>
            <person name="Chen J."/>
            <person name="Drula E."/>
            <person name="Henrissat B."/>
            <person name="Wiebenga A."/>
            <person name="Lubbers R.J."/>
            <person name="Gomes A.C."/>
            <person name="Makela M.R."/>
            <person name="Stajich J."/>
            <person name="Grigoriev I.V."/>
            <person name="Mortensen U.H."/>
            <person name="De Vries R.P."/>
            <person name="Baker S.E."/>
            <person name="Andersen M.R."/>
        </authorList>
    </citation>
    <scope>NUCLEOTIDE SEQUENCE [LARGE SCALE GENOMIC DNA]</scope>
    <source>
        <strain evidence="1 2">CBS 588.65</strain>
    </source>
</reference>
<sequence>MDTVIQRPSFEETLRAAVQQRSIQYTASYSLSLRWEADDTQAFRDASHFQTILRLLNLPAAEELIISRLSEPPAWDVQSKFRKVLSKAMNVSGRALVVVHYAGLGYVDSDGSLKLVECIGGRAFNAERYLFSVVDSDQDYINDNGHIDVLFILDCCYGFVADRAAETCSRIVEIVAATTDSNPVAFGPPGVAVTVNLVAEITRRQREGHQYIEIADLVATIRKDLPVKKPGHCLKLGARSICLPFTGLASVNPALIQPSLRAVFSVHLLENMTSDDITRLLNWIRTLPQFASITLDGVYPTGSTCLVLSSAWSVWSKLSGMTGFKLITETASLNIRQSAA</sequence>
<keyword evidence="2" id="KW-1185">Reference proteome</keyword>